<proteinExistence type="predicted"/>
<evidence type="ECO:0000313" key="2">
    <source>
        <dbReference type="EMBL" id="MBP0456587.1"/>
    </source>
</evidence>
<sequence>METAFPPIGRGGVPLDETPVTNPAKNLVLRPSPSAVHQSRLTARAPSPAELFHVNSGLSPSSAHNRPLDADRYREIATWFHSSAFAPDPDEWDPAEAAADRTVLPAAAVRRAWGVELPGSLGADGLDLLYGSDLMLLVDGRLYRWFPDREWLFADSRVAPSTEEEVRGCLLSAVPRGGALLFVVGVAPRYTALQGPRGYRRLLLTTGRLVDRLVRAVADAGGVRPPVVLDFHDDRLHRLLGLDGVERAVLAVLPLPWPAAASEDEHEEGGGQ</sequence>
<comment type="caution">
    <text evidence="2">The sequence shown here is derived from an EMBL/GenBank/DDBJ whole genome shotgun (WGS) entry which is preliminary data.</text>
</comment>
<evidence type="ECO:0000313" key="3">
    <source>
        <dbReference type="Proteomes" id="UP000670475"/>
    </source>
</evidence>
<accession>A0A940M941</accession>
<reference evidence="2" key="1">
    <citation type="submission" date="2021-03" db="EMBL/GenBank/DDBJ databases">
        <title>Whole genome sequence of Streptomyces bomunensis MMS17-BM035.</title>
        <authorList>
            <person name="Lee J.H."/>
        </authorList>
    </citation>
    <scope>NUCLEOTIDE SEQUENCE</scope>
    <source>
        <strain evidence="2">MMS17-BM035</strain>
    </source>
</reference>
<gene>
    <name evidence="2" type="ORF">JFN87_03600</name>
</gene>
<protein>
    <submittedName>
        <fullName evidence="2">Uncharacterized protein</fullName>
    </submittedName>
</protein>
<dbReference type="GO" id="GO:0016491">
    <property type="term" value="F:oxidoreductase activity"/>
    <property type="evidence" value="ECO:0007669"/>
    <property type="project" value="InterPro"/>
</dbReference>
<organism evidence="2 3">
    <name type="scientific">Streptomyces montanisoli</name>
    <dbReference type="NCBI Taxonomy" id="2798581"/>
    <lineage>
        <taxon>Bacteria</taxon>
        <taxon>Bacillati</taxon>
        <taxon>Actinomycetota</taxon>
        <taxon>Actinomycetes</taxon>
        <taxon>Kitasatosporales</taxon>
        <taxon>Streptomycetaceae</taxon>
        <taxon>Streptomyces</taxon>
    </lineage>
</organism>
<dbReference type="InterPro" id="IPR000415">
    <property type="entry name" value="Nitroreductase-like"/>
</dbReference>
<name>A0A940M941_9ACTN</name>
<dbReference type="Gene3D" id="3.40.109.10">
    <property type="entry name" value="NADH Oxidase"/>
    <property type="match status" value="1"/>
</dbReference>
<dbReference type="Proteomes" id="UP000670475">
    <property type="component" value="Unassembled WGS sequence"/>
</dbReference>
<dbReference type="RefSeq" id="WP_209338368.1">
    <property type="nucleotide sequence ID" value="NZ_JAGIQL010000007.1"/>
</dbReference>
<keyword evidence="3" id="KW-1185">Reference proteome</keyword>
<evidence type="ECO:0000256" key="1">
    <source>
        <dbReference type="SAM" id="MobiDB-lite"/>
    </source>
</evidence>
<dbReference type="AlphaFoldDB" id="A0A940M941"/>
<dbReference type="EMBL" id="JAGIQL010000007">
    <property type="protein sequence ID" value="MBP0456587.1"/>
    <property type="molecule type" value="Genomic_DNA"/>
</dbReference>
<feature type="region of interest" description="Disordered" evidence="1">
    <location>
        <begin position="1"/>
        <end position="38"/>
    </location>
</feature>